<evidence type="ECO:0000313" key="1">
    <source>
        <dbReference type="EMBL" id="GEU74767.1"/>
    </source>
</evidence>
<name>A0A6L2MN69_TANCI</name>
<dbReference type="EMBL" id="BKCJ010006949">
    <property type="protein sequence ID" value="GEU74767.1"/>
    <property type="molecule type" value="Genomic_DNA"/>
</dbReference>
<accession>A0A6L2MN69</accession>
<dbReference type="AlphaFoldDB" id="A0A6L2MN69"/>
<comment type="caution">
    <text evidence="1">The sequence shown here is derived from an EMBL/GenBank/DDBJ whole genome shotgun (WGS) entry which is preliminary data.</text>
</comment>
<proteinExistence type="predicted"/>
<reference evidence="1" key="1">
    <citation type="journal article" date="2019" name="Sci. Rep.">
        <title>Draft genome of Tanacetum cinerariifolium, the natural source of mosquito coil.</title>
        <authorList>
            <person name="Yamashiro T."/>
            <person name="Shiraishi A."/>
            <person name="Satake H."/>
            <person name="Nakayama K."/>
        </authorList>
    </citation>
    <scope>NUCLEOTIDE SEQUENCE</scope>
</reference>
<sequence>MTFALVSNIHTSSSSSRSPPAYYVTHPPYVVDYADDYQGDALCDDQEDSLTSAMMLLARAITQCYSNPTNNHLRTSSNTRNQAVVQVDRVNIQNKNVENGGRFVRRSYNTQEELVESNNVQKETGNGNVQRTLQTSSSENATNIQCYHCNAKGHYA</sequence>
<gene>
    <name evidence="1" type="ORF">Tci_046745</name>
</gene>
<organism evidence="1">
    <name type="scientific">Tanacetum cinerariifolium</name>
    <name type="common">Dalmatian daisy</name>
    <name type="synonym">Chrysanthemum cinerariifolium</name>
    <dbReference type="NCBI Taxonomy" id="118510"/>
    <lineage>
        <taxon>Eukaryota</taxon>
        <taxon>Viridiplantae</taxon>
        <taxon>Streptophyta</taxon>
        <taxon>Embryophyta</taxon>
        <taxon>Tracheophyta</taxon>
        <taxon>Spermatophyta</taxon>
        <taxon>Magnoliopsida</taxon>
        <taxon>eudicotyledons</taxon>
        <taxon>Gunneridae</taxon>
        <taxon>Pentapetalae</taxon>
        <taxon>asterids</taxon>
        <taxon>campanulids</taxon>
        <taxon>Asterales</taxon>
        <taxon>Asteraceae</taxon>
        <taxon>Asteroideae</taxon>
        <taxon>Anthemideae</taxon>
        <taxon>Anthemidinae</taxon>
        <taxon>Tanacetum</taxon>
    </lineage>
</organism>
<evidence type="ECO:0008006" key="2">
    <source>
        <dbReference type="Google" id="ProtNLM"/>
    </source>
</evidence>
<protein>
    <recommendedName>
        <fullName evidence="2">CCHC-type domain-containing protein</fullName>
    </recommendedName>
</protein>